<gene>
    <name evidence="1" type="ORF">GCM10023176_05370</name>
</gene>
<keyword evidence="2" id="KW-1185">Reference proteome</keyword>
<dbReference type="RefSeq" id="WP_346116077.1">
    <property type="nucleotide sequence ID" value="NZ_BAABGU010000002.1"/>
</dbReference>
<sequence length="99" mass="10702">MGYHVVIETDTVSGEPVDIYRADEAGGRLAPLCPSFFQQGPQVSVTLYVEGDDVGDVLRSGVEAALRAFESVGEPLTMRSVALYTEAEFDRVFLSDVVS</sequence>
<proteinExistence type="predicted"/>
<organism evidence="1 2">
    <name type="scientific">Micromonospora coerulea</name>
    <dbReference type="NCBI Taxonomy" id="47856"/>
    <lineage>
        <taxon>Bacteria</taxon>
        <taxon>Bacillati</taxon>
        <taxon>Actinomycetota</taxon>
        <taxon>Actinomycetes</taxon>
        <taxon>Micromonosporales</taxon>
        <taxon>Micromonosporaceae</taxon>
        <taxon>Micromonospora</taxon>
    </lineage>
</organism>
<name>A0ABP8S726_9ACTN</name>
<accession>A0ABP8S726</accession>
<protein>
    <submittedName>
        <fullName evidence="1">Uncharacterized protein</fullName>
    </submittedName>
</protein>
<comment type="caution">
    <text evidence="1">The sequence shown here is derived from an EMBL/GenBank/DDBJ whole genome shotgun (WGS) entry which is preliminary data.</text>
</comment>
<dbReference type="EMBL" id="BAABGU010000002">
    <property type="protein sequence ID" value="GAA4562810.1"/>
    <property type="molecule type" value="Genomic_DNA"/>
</dbReference>
<evidence type="ECO:0000313" key="1">
    <source>
        <dbReference type="EMBL" id="GAA4562810.1"/>
    </source>
</evidence>
<dbReference type="Proteomes" id="UP001500307">
    <property type="component" value="Unassembled WGS sequence"/>
</dbReference>
<evidence type="ECO:0000313" key="2">
    <source>
        <dbReference type="Proteomes" id="UP001500307"/>
    </source>
</evidence>
<reference evidence="2" key="1">
    <citation type="journal article" date="2019" name="Int. J. Syst. Evol. Microbiol.">
        <title>The Global Catalogue of Microorganisms (GCM) 10K type strain sequencing project: providing services to taxonomists for standard genome sequencing and annotation.</title>
        <authorList>
            <consortium name="The Broad Institute Genomics Platform"/>
            <consortium name="The Broad Institute Genome Sequencing Center for Infectious Disease"/>
            <person name="Wu L."/>
            <person name="Ma J."/>
        </authorList>
    </citation>
    <scope>NUCLEOTIDE SEQUENCE [LARGE SCALE GENOMIC DNA]</scope>
    <source>
        <strain evidence="2">JCM 3175</strain>
    </source>
</reference>